<gene>
    <name evidence="3" type="ORF">POL25_32245</name>
</gene>
<feature type="compositionally biased region" description="Low complexity" evidence="1">
    <location>
        <begin position="676"/>
        <end position="688"/>
    </location>
</feature>
<dbReference type="RefSeq" id="WP_272090126.1">
    <property type="nucleotide sequence ID" value="NZ_JAQNDL010000003.1"/>
</dbReference>
<feature type="compositionally biased region" description="Low complexity" evidence="1">
    <location>
        <begin position="644"/>
        <end position="665"/>
    </location>
</feature>
<dbReference type="Proteomes" id="UP001221686">
    <property type="component" value="Unassembled WGS sequence"/>
</dbReference>
<feature type="compositionally biased region" description="Gly residues" evidence="1">
    <location>
        <begin position="689"/>
        <end position="700"/>
    </location>
</feature>
<feature type="signal peptide" evidence="2">
    <location>
        <begin position="1"/>
        <end position="30"/>
    </location>
</feature>
<feature type="chain" id="PRO_5046036384" evidence="2">
    <location>
        <begin position="31"/>
        <end position="754"/>
    </location>
</feature>
<evidence type="ECO:0000256" key="2">
    <source>
        <dbReference type="SAM" id="SignalP"/>
    </source>
</evidence>
<feature type="compositionally biased region" description="Gly residues" evidence="1">
    <location>
        <begin position="666"/>
        <end position="675"/>
    </location>
</feature>
<feature type="region of interest" description="Disordered" evidence="1">
    <location>
        <begin position="641"/>
        <end position="739"/>
    </location>
</feature>
<dbReference type="SUPFAM" id="SSF49299">
    <property type="entry name" value="PKD domain"/>
    <property type="match status" value="1"/>
</dbReference>
<evidence type="ECO:0000313" key="4">
    <source>
        <dbReference type="Proteomes" id="UP001221686"/>
    </source>
</evidence>
<dbReference type="NCBIfam" id="TIGR03901">
    <property type="entry name" value="MYXO-CTERM"/>
    <property type="match status" value="1"/>
</dbReference>
<keyword evidence="4" id="KW-1185">Reference proteome</keyword>
<proteinExistence type="predicted"/>
<evidence type="ECO:0000256" key="1">
    <source>
        <dbReference type="SAM" id="MobiDB-lite"/>
    </source>
</evidence>
<dbReference type="InterPro" id="IPR024038">
    <property type="entry name" value="MYXO-CTERM"/>
</dbReference>
<sequence length="754" mass="76885">MSSRRISCLSTCMTILVAAAGLVVPRGAAAQQVVASDCNLDFTNVYNKGDAVCVTGDLDYVPPSKIFAEAYIYVIPLGSASPFADASGAPNYIIATLGAGGFIDEYVWLPPLKSGQYEFVIDNHPFWLDDGAPFDPGKDLRTGLAFTVSTAPLVYSVDPTMIKAEAVKGVEMALGIRILTSTLAAIDSISTVVDWSIGFGQGGGIAGGLLGIYCNATGTDCPTSYNSAVITIGNKILNGIADSLEKKFYAIIADPPDPDFAAPVALDVGEIVGLGFPATPGAEHPFARGQVELANLIALQSAAYTSLVPSMEKAQGAFAAGNGLGMLIQSEKVKAYAELAIAAGERLVAAADAFEAHLVGAGIADAGYAKDSFNAALQGFKDGGPSAGDTAFLRSFGLSDTEIAEAVAVMQGWAPVDDDLTYGALVERARGSYLAFKPALLDLVAQADAAIAENEAGVLRPGPKLTVAAPAPGKVGEPVQLTAQTAHFDPQAALTYAWDLDLDGEFDDAAAALADYVPTAPGVQLVRVRVSDGKLVDYAYVLVDVTVANAPPEVTALTPSEPAPFADVGDVVGLHVEAIDADDDPVTIAWTVDGAPAGAGLDLAFVMPDEEAHWIRVVIADDDPRSPDVAITRVIRAKKWESMSGETDSDSGSSDTDDPTTAGTEGTEGTGGDTSGGTDATTGEAPTTGGTGGGPGGTGATQGSASTGDTGEGSDSGTGGTNSEGGCGCRTGDPAQGLAFGSLVLLALGRRRRR</sequence>
<organism evidence="3 4">
    <name type="scientific">Nannocystis bainbridge</name>
    <dbReference type="NCBI Taxonomy" id="2995303"/>
    <lineage>
        <taxon>Bacteria</taxon>
        <taxon>Pseudomonadati</taxon>
        <taxon>Myxococcota</taxon>
        <taxon>Polyangia</taxon>
        <taxon>Nannocystales</taxon>
        <taxon>Nannocystaceae</taxon>
        <taxon>Nannocystis</taxon>
    </lineage>
</organism>
<dbReference type="InterPro" id="IPR035986">
    <property type="entry name" value="PKD_dom_sf"/>
</dbReference>
<accession>A0ABT5E6Z2</accession>
<protein>
    <submittedName>
        <fullName evidence="3">MYXO-CTERM sorting domain-containing protein</fullName>
    </submittedName>
</protein>
<feature type="compositionally biased region" description="Gly residues" evidence="1">
    <location>
        <begin position="710"/>
        <end position="729"/>
    </location>
</feature>
<dbReference type="EMBL" id="JAQNDL010000003">
    <property type="protein sequence ID" value="MDC0721624.1"/>
    <property type="molecule type" value="Genomic_DNA"/>
</dbReference>
<comment type="caution">
    <text evidence="3">The sequence shown here is derived from an EMBL/GenBank/DDBJ whole genome shotgun (WGS) entry which is preliminary data.</text>
</comment>
<name>A0ABT5E6Z2_9BACT</name>
<evidence type="ECO:0000313" key="3">
    <source>
        <dbReference type="EMBL" id="MDC0721624.1"/>
    </source>
</evidence>
<reference evidence="3 4" key="1">
    <citation type="submission" date="2022-11" db="EMBL/GenBank/DDBJ databases">
        <title>Minimal conservation of predation-associated metabolite biosynthetic gene clusters underscores biosynthetic potential of Myxococcota including descriptions for ten novel species: Archangium lansinium sp. nov., Myxococcus landrumus sp. nov., Nannocystis bai.</title>
        <authorList>
            <person name="Ahearne A."/>
            <person name="Stevens C."/>
            <person name="Dowd S."/>
        </authorList>
    </citation>
    <scope>NUCLEOTIDE SEQUENCE [LARGE SCALE GENOMIC DNA]</scope>
    <source>
        <strain evidence="3 4">BB15-2</strain>
    </source>
</reference>
<keyword evidence="2" id="KW-0732">Signal</keyword>